<keyword evidence="2" id="KW-0732">Signal</keyword>
<comment type="caution">
    <text evidence="3">The sequence shown here is derived from an EMBL/GenBank/DDBJ whole genome shotgun (WGS) entry which is preliminary data.</text>
</comment>
<evidence type="ECO:0000313" key="3">
    <source>
        <dbReference type="EMBL" id="MCG7506254.1"/>
    </source>
</evidence>
<sequence length="74" mass="7199">MKKIALATAALLVAAGSAFAGSDNFDAYAGSNPQALGSTVDSGYTASVNSGSHNASNTIVKPVTEGAPRLGGNS</sequence>
<gene>
    <name evidence="3" type="ORF">L4923_14605</name>
</gene>
<feature type="region of interest" description="Disordered" evidence="1">
    <location>
        <begin position="50"/>
        <end position="74"/>
    </location>
</feature>
<evidence type="ECO:0000256" key="2">
    <source>
        <dbReference type="SAM" id="SignalP"/>
    </source>
</evidence>
<evidence type="ECO:0000256" key="1">
    <source>
        <dbReference type="SAM" id="MobiDB-lite"/>
    </source>
</evidence>
<proteinExistence type="predicted"/>
<dbReference type="InterPro" id="IPR007771">
    <property type="entry name" value="DUF680"/>
</dbReference>
<dbReference type="EMBL" id="JAKREW010000012">
    <property type="protein sequence ID" value="MCG7506254.1"/>
    <property type="molecule type" value="Genomic_DNA"/>
</dbReference>
<feature type="signal peptide" evidence="2">
    <location>
        <begin position="1"/>
        <end position="20"/>
    </location>
</feature>
<feature type="compositionally biased region" description="Polar residues" evidence="1">
    <location>
        <begin position="50"/>
        <end position="59"/>
    </location>
</feature>
<name>A0ABS9QFQ0_9HYPH</name>
<reference evidence="3 4" key="1">
    <citation type="submission" date="2022-02" db="EMBL/GenBank/DDBJ databases">
        <title>Draft genome sequence of Mezorhizobium retamae strain IRAMC:0171 isolated from Retama raetam nodules.</title>
        <authorList>
            <person name="Bengaied R."/>
            <person name="Sbissi I."/>
            <person name="Huber K."/>
            <person name="Ghodbane F."/>
            <person name="Nouioui I."/>
            <person name="Tarhouni M."/>
            <person name="Gtari M."/>
        </authorList>
    </citation>
    <scope>NUCLEOTIDE SEQUENCE [LARGE SCALE GENOMIC DNA]</scope>
    <source>
        <strain evidence="3 4">IRAMC:0171</strain>
    </source>
</reference>
<dbReference type="Proteomes" id="UP001201701">
    <property type="component" value="Unassembled WGS sequence"/>
</dbReference>
<organism evidence="3 4">
    <name type="scientific">Mesorhizobium retamae</name>
    <dbReference type="NCBI Taxonomy" id="2912854"/>
    <lineage>
        <taxon>Bacteria</taxon>
        <taxon>Pseudomonadati</taxon>
        <taxon>Pseudomonadota</taxon>
        <taxon>Alphaproteobacteria</taxon>
        <taxon>Hyphomicrobiales</taxon>
        <taxon>Phyllobacteriaceae</taxon>
        <taxon>Mesorhizobium</taxon>
    </lineage>
</organism>
<accession>A0ABS9QFQ0</accession>
<evidence type="ECO:0000313" key="4">
    <source>
        <dbReference type="Proteomes" id="UP001201701"/>
    </source>
</evidence>
<dbReference type="RefSeq" id="WP_239366232.1">
    <property type="nucleotide sequence ID" value="NZ_JAKREW010000012.1"/>
</dbReference>
<protein>
    <submittedName>
        <fullName evidence="3">DUF680 domain-containing protein</fullName>
    </submittedName>
</protein>
<dbReference type="Pfam" id="PF05079">
    <property type="entry name" value="DUF680"/>
    <property type="match status" value="1"/>
</dbReference>
<feature type="chain" id="PRO_5046584244" evidence="2">
    <location>
        <begin position="21"/>
        <end position="74"/>
    </location>
</feature>
<keyword evidence="4" id="KW-1185">Reference proteome</keyword>